<evidence type="ECO:0000256" key="8">
    <source>
        <dbReference type="ARBA" id="ARBA00022692"/>
    </source>
</evidence>
<keyword evidence="7 12" id="KW-0997">Cell inner membrane</keyword>
<evidence type="ECO:0000256" key="7">
    <source>
        <dbReference type="ARBA" id="ARBA00022519"/>
    </source>
</evidence>
<dbReference type="Proteomes" id="UP000523161">
    <property type="component" value="Unassembled WGS sequence"/>
</dbReference>
<gene>
    <name evidence="14" type="primary">modB</name>
    <name evidence="14" type="ORF">HRH59_05965</name>
</gene>
<accession>A0A7Y5APG7</accession>
<keyword evidence="9 11" id="KW-1133">Transmembrane helix</keyword>
<proteinExistence type="inferred from homology"/>
<keyword evidence="5" id="KW-1003">Cell membrane</keyword>
<dbReference type="InterPro" id="IPR035906">
    <property type="entry name" value="MetI-like_sf"/>
</dbReference>
<feature type="transmembrane region" description="Helical" evidence="11">
    <location>
        <begin position="143"/>
        <end position="164"/>
    </location>
</feature>
<keyword evidence="10 11" id="KW-0472">Membrane</keyword>
<evidence type="ECO:0000313" key="14">
    <source>
        <dbReference type="EMBL" id="NRQ42116.1"/>
    </source>
</evidence>
<keyword evidence="15" id="KW-1185">Reference proteome</keyword>
<evidence type="ECO:0000256" key="5">
    <source>
        <dbReference type="ARBA" id="ARBA00022475"/>
    </source>
</evidence>
<dbReference type="Pfam" id="PF00528">
    <property type="entry name" value="BPD_transp_1"/>
    <property type="match status" value="1"/>
</dbReference>
<dbReference type="NCBIfam" id="TIGR02141">
    <property type="entry name" value="modB_ABC"/>
    <property type="match status" value="1"/>
</dbReference>
<feature type="transmembrane region" description="Helical" evidence="11">
    <location>
        <begin position="55"/>
        <end position="74"/>
    </location>
</feature>
<sequence>MMPELFVALSPQDWQAIRLTLKLCLYTTAILLLLATPLAWWLALRQSKLRTAIQAIVALPLVLPPTVLGFYLLLLLGPHGAIGSTLERLGVSHLAFSFSGILIGSVIYSLPFAVQPLLESFRRMGAGPLEVAATLGAGKLDQLFSVVLPLCRGGFIVAATLTFAHTLGEFGVILMLGGSIPGETQVLSVLIYDHTEAMNYAQAHQLSLGLLISAFVVLFIVYGLNRRFEREAVL</sequence>
<dbReference type="PANTHER" id="PTHR30183:SF8">
    <property type="entry name" value="MOLYBDENUM TRANSPORT SYSTEM PERMEASE"/>
    <property type="match status" value="1"/>
</dbReference>
<comment type="caution">
    <text evidence="14">The sequence shown here is derived from an EMBL/GenBank/DDBJ whole genome shotgun (WGS) entry which is preliminary data.</text>
</comment>
<feature type="transmembrane region" description="Helical" evidence="11">
    <location>
        <begin position="94"/>
        <end position="114"/>
    </location>
</feature>
<dbReference type="AlphaFoldDB" id="A0A7Y5APG7"/>
<dbReference type="FunFam" id="1.10.3720.10:FF:000054">
    <property type="entry name" value="Molybdenum transport system permease"/>
    <property type="match status" value="1"/>
</dbReference>
<keyword evidence="6 12" id="KW-0500">Molybdenum</keyword>
<dbReference type="GO" id="GO:0005886">
    <property type="term" value="C:plasma membrane"/>
    <property type="evidence" value="ECO:0007669"/>
    <property type="project" value="UniProtKB-SubCell"/>
</dbReference>
<evidence type="ECO:0000256" key="12">
    <source>
        <dbReference type="RuleBase" id="RU365097"/>
    </source>
</evidence>
<dbReference type="SUPFAM" id="SSF161098">
    <property type="entry name" value="MetI-like"/>
    <property type="match status" value="1"/>
</dbReference>
<dbReference type="PROSITE" id="PS50928">
    <property type="entry name" value="ABC_TM1"/>
    <property type="match status" value="1"/>
</dbReference>
<organism evidence="14 15">
    <name type="scientific">Rheinheimera lutimaris</name>
    <dbReference type="NCBI Taxonomy" id="2740584"/>
    <lineage>
        <taxon>Bacteria</taxon>
        <taxon>Pseudomonadati</taxon>
        <taxon>Pseudomonadota</taxon>
        <taxon>Gammaproteobacteria</taxon>
        <taxon>Chromatiales</taxon>
        <taxon>Chromatiaceae</taxon>
        <taxon>Rheinheimera</taxon>
    </lineage>
</organism>
<keyword evidence="8 11" id="KW-0812">Transmembrane</keyword>
<feature type="domain" description="ABC transmembrane type-1" evidence="13">
    <location>
        <begin position="17"/>
        <end position="221"/>
    </location>
</feature>
<comment type="function">
    <text evidence="1 12">Part of the binding-protein-dependent transport system for molybdenum; probably responsible for the translocation of the substrate across the membrane.</text>
</comment>
<protein>
    <recommendedName>
        <fullName evidence="12">Molybdenum transport system permease</fullName>
    </recommendedName>
</protein>
<evidence type="ECO:0000256" key="4">
    <source>
        <dbReference type="ARBA" id="ARBA00022448"/>
    </source>
</evidence>
<evidence type="ECO:0000259" key="13">
    <source>
        <dbReference type="PROSITE" id="PS50928"/>
    </source>
</evidence>
<name>A0A7Y5APG7_9GAMM</name>
<evidence type="ECO:0000313" key="15">
    <source>
        <dbReference type="Proteomes" id="UP000523161"/>
    </source>
</evidence>
<feature type="transmembrane region" description="Helical" evidence="11">
    <location>
        <begin position="204"/>
        <end position="224"/>
    </location>
</feature>
<evidence type="ECO:0000256" key="10">
    <source>
        <dbReference type="ARBA" id="ARBA00023136"/>
    </source>
</evidence>
<keyword evidence="4 11" id="KW-0813">Transport</keyword>
<comment type="subcellular location">
    <subcellularLocation>
        <location evidence="2 12">Cell inner membrane</location>
        <topology evidence="2 12">Multi-pass membrane protein</topology>
    </subcellularLocation>
    <subcellularLocation>
        <location evidence="11">Cell membrane</location>
        <topology evidence="11">Multi-pass membrane protein</topology>
    </subcellularLocation>
</comment>
<comment type="similarity">
    <text evidence="3 12">Belongs to the binding-protein-dependent transport system permease family. CysTW subfamily.</text>
</comment>
<evidence type="ECO:0000256" key="11">
    <source>
        <dbReference type="RuleBase" id="RU363032"/>
    </source>
</evidence>
<dbReference type="Gene3D" id="1.10.3720.10">
    <property type="entry name" value="MetI-like"/>
    <property type="match status" value="1"/>
</dbReference>
<evidence type="ECO:0000256" key="3">
    <source>
        <dbReference type="ARBA" id="ARBA00007069"/>
    </source>
</evidence>
<dbReference type="EMBL" id="JABSOD010000004">
    <property type="protein sequence ID" value="NRQ42116.1"/>
    <property type="molecule type" value="Genomic_DNA"/>
</dbReference>
<dbReference type="InterPro" id="IPR000515">
    <property type="entry name" value="MetI-like"/>
</dbReference>
<dbReference type="RefSeq" id="WP_173500353.1">
    <property type="nucleotide sequence ID" value="NZ_JABSOD010000004.1"/>
</dbReference>
<dbReference type="InterPro" id="IPR011867">
    <property type="entry name" value="ModB_ABC"/>
</dbReference>
<feature type="transmembrane region" description="Helical" evidence="11">
    <location>
        <begin position="20"/>
        <end position="43"/>
    </location>
</feature>
<dbReference type="PANTHER" id="PTHR30183">
    <property type="entry name" value="MOLYBDENUM TRANSPORT SYSTEM PERMEASE PROTEIN MODB"/>
    <property type="match status" value="1"/>
</dbReference>
<dbReference type="GO" id="GO:0015098">
    <property type="term" value="F:molybdate ion transmembrane transporter activity"/>
    <property type="evidence" value="ECO:0007669"/>
    <property type="project" value="UniProtKB-UniRule"/>
</dbReference>
<reference evidence="14 15" key="1">
    <citation type="submission" date="2020-06" db="EMBL/GenBank/DDBJ databases">
        <title>Rheinheimera sp. nov., a marine bacterium isolated from coastal.</title>
        <authorList>
            <person name="Yu Q."/>
            <person name="Qi Y."/>
            <person name="Pu J."/>
        </authorList>
    </citation>
    <scope>NUCLEOTIDE SEQUENCE [LARGE SCALE GENOMIC DNA]</scope>
    <source>
        <strain evidence="14 15">YQF-2</strain>
    </source>
</reference>
<dbReference type="CDD" id="cd06261">
    <property type="entry name" value="TM_PBP2"/>
    <property type="match status" value="1"/>
</dbReference>
<evidence type="ECO:0000256" key="1">
    <source>
        <dbReference type="ARBA" id="ARBA00002949"/>
    </source>
</evidence>
<evidence type="ECO:0000256" key="6">
    <source>
        <dbReference type="ARBA" id="ARBA00022505"/>
    </source>
</evidence>
<evidence type="ECO:0000256" key="9">
    <source>
        <dbReference type="ARBA" id="ARBA00022989"/>
    </source>
</evidence>
<evidence type="ECO:0000256" key="2">
    <source>
        <dbReference type="ARBA" id="ARBA00004429"/>
    </source>
</evidence>